<dbReference type="InterPro" id="IPR044149">
    <property type="entry name" value="Nitrilases_CHs"/>
</dbReference>
<keyword evidence="4" id="KW-1185">Reference proteome</keyword>
<evidence type="ECO:0000256" key="1">
    <source>
        <dbReference type="ARBA" id="ARBA00008129"/>
    </source>
</evidence>
<name>A0ABU2DP22_9MICC</name>
<reference evidence="3 4" key="1">
    <citation type="submission" date="2023-09" db="EMBL/GenBank/DDBJ databases">
        <title>Description of three actinobacteria isolated from air of manufacturing shop in a pharmaceutical factory.</title>
        <authorList>
            <person name="Zhang D.-F."/>
        </authorList>
    </citation>
    <scope>NUCLEOTIDE SEQUENCE [LARGE SCALE GENOMIC DNA]</scope>
    <source>
        <strain evidence="3 4">LY-0111</strain>
    </source>
</reference>
<dbReference type="GO" id="GO:0016787">
    <property type="term" value="F:hydrolase activity"/>
    <property type="evidence" value="ECO:0007669"/>
    <property type="project" value="UniProtKB-KW"/>
</dbReference>
<dbReference type="PANTHER" id="PTHR46044:SF1">
    <property type="entry name" value="CN HYDROLASE DOMAIN-CONTAINING PROTEIN"/>
    <property type="match status" value="1"/>
</dbReference>
<dbReference type="Gene3D" id="3.60.110.10">
    <property type="entry name" value="Carbon-nitrogen hydrolase"/>
    <property type="match status" value="1"/>
</dbReference>
<sequence>MSTVAVVQTYPVIGDTPATVVKAEKLIREAGAHGAEVAVFPEAFIGGYPKGSRFDTVVGTRTPLGREEYREYANGAITLGGPELETLAAAAAEAGVFVVLGIIERFGDTLYCTAVLIDPQAGVVGNHRKLMPTASERLIWGFGDGSTLDTAESSAGRVGTAICWENYMPMLRQAMYAQGVDLYCTPTVDDRAVWQSTMTHIALEGRTFVLSACQALPKSAYPEGTEFPPQVGNAEWVIRGGSVIIDPLGTVLAGPVYEEETILYAEVSQEARTRGHFDLDVTGHYGRPDVFELHVNTRPQAGTVFDG</sequence>
<dbReference type="InterPro" id="IPR003010">
    <property type="entry name" value="C-N_Hydrolase"/>
</dbReference>
<evidence type="ECO:0000313" key="3">
    <source>
        <dbReference type="EMBL" id="MDR8018272.1"/>
    </source>
</evidence>
<comment type="caution">
    <text evidence="3">The sequence shown here is derived from an EMBL/GenBank/DDBJ whole genome shotgun (WGS) entry which is preliminary data.</text>
</comment>
<dbReference type="PROSITE" id="PS50263">
    <property type="entry name" value="CN_HYDROLASE"/>
    <property type="match status" value="1"/>
</dbReference>
<dbReference type="InterPro" id="IPR036526">
    <property type="entry name" value="C-N_Hydrolase_sf"/>
</dbReference>
<dbReference type="Proteomes" id="UP001251870">
    <property type="component" value="Unassembled WGS sequence"/>
</dbReference>
<dbReference type="CDD" id="cd07564">
    <property type="entry name" value="nitrilases_CHs"/>
    <property type="match status" value="1"/>
</dbReference>
<dbReference type="SUPFAM" id="SSF56317">
    <property type="entry name" value="Carbon-nitrogen hydrolase"/>
    <property type="match status" value="1"/>
</dbReference>
<proteinExistence type="inferred from homology"/>
<accession>A0ABU2DP22</accession>
<gene>
    <name evidence="3" type="ORF">RIL96_01650</name>
</gene>
<protein>
    <submittedName>
        <fullName evidence="3">Carbon-nitrogen hydrolase family protein</fullName>
    </submittedName>
</protein>
<evidence type="ECO:0000259" key="2">
    <source>
        <dbReference type="PROSITE" id="PS50263"/>
    </source>
</evidence>
<dbReference type="PANTHER" id="PTHR46044">
    <property type="entry name" value="NITRILASE"/>
    <property type="match status" value="1"/>
</dbReference>
<dbReference type="EMBL" id="JAVKGR010000001">
    <property type="protein sequence ID" value="MDR8018272.1"/>
    <property type="molecule type" value="Genomic_DNA"/>
</dbReference>
<keyword evidence="3" id="KW-0378">Hydrolase</keyword>
<dbReference type="Pfam" id="PF00795">
    <property type="entry name" value="CN_hydrolase"/>
    <property type="match status" value="1"/>
</dbReference>
<evidence type="ECO:0000313" key="4">
    <source>
        <dbReference type="Proteomes" id="UP001251870"/>
    </source>
</evidence>
<dbReference type="RefSeq" id="WP_310547251.1">
    <property type="nucleotide sequence ID" value="NZ_JAVKGR010000001.1"/>
</dbReference>
<comment type="similarity">
    <text evidence="1">Belongs to the carbon-nitrogen hydrolase superfamily. Nitrilase family.</text>
</comment>
<feature type="domain" description="CN hydrolase" evidence="2">
    <location>
        <begin position="2"/>
        <end position="269"/>
    </location>
</feature>
<organism evidence="3 4">
    <name type="scientific">Nesterenkonia aerolata</name>
    <dbReference type="NCBI Taxonomy" id="3074079"/>
    <lineage>
        <taxon>Bacteria</taxon>
        <taxon>Bacillati</taxon>
        <taxon>Actinomycetota</taxon>
        <taxon>Actinomycetes</taxon>
        <taxon>Micrococcales</taxon>
        <taxon>Micrococcaceae</taxon>
        <taxon>Nesterenkonia</taxon>
    </lineage>
</organism>